<dbReference type="Proteomes" id="UP000689195">
    <property type="component" value="Unassembled WGS sequence"/>
</dbReference>
<name>A0A8S1VM73_9CILI</name>
<gene>
    <name evidence="1" type="ORF">PPENT_87.1.T0650205</name>
</gene>
<protein>
    <submittedName>
        <fullName evidence="1">Uncharacterized protein</fullName>
    </submittedName>
</protein>
<dbReference type="EMBL" id="CAJJDO010000065">
    <property type="protein sequence ID" value="CAD8176682.1"/>
    <property type="molecule type" value="Genomic_DNA"/>
</dbReference>
<evidence type="ECO:0000313" key="2">
    <source>
        <dbReference type="Proteomes" id="UP000689195"/>
    </source>
</evidence>
<proteinExistence type="predicted"/>
<reference evidence="1" key="1">
    <citation type="submission" date="2021-01" db="EMBL/GenBank/DDBJ databases">
        <authorList>
            <consortium name="Genoscope - CEA"/>
            <person name="William W."/>
        </authorList>
    </citation>
    <scope>NUCLEOTIDE SEQUENCE</scope>
</reference>
<sequence length="84" mass="9645">MGCSIQKKSKEKQAISQQHLNLVTQEPQIKLSSPKIDNMTIETPSQSNLRAQRLKNVRDIIMNGYQNPSKIRISRKISRQISQL</sequence>
<comment type="caution">
    <text evidence="1">The sequence shown here is derived from an EMBL/GenBank/DDBJ whole genome shotgun (WGS) entry which is preliminary data.</text>
</comment>
<evidence type="ECO:0000313" key="1">
    <source>
        <dbReference type="EMBL" id="CAD8176682.1"/>
    </source>
</evidence>
<keyword evidence="2" id="KW-1185">Reference proteome</keyword>
<dbReference type="AlphaFoldDB" id="A0A8S1VM73"/>
<accession>A0A8S1VM73</accession>
<organism evidence="1 2">
    <name type="scientific">Paramecium pentaurelia</name>
    <dbReference type="NCBI Taxonomy" id="43138"/>
    <lineage>
        <taxon>Eukaryota</taxon>
        <taxon>Sar</taxon>
        <taxon>Alveolata</taxon>
        <taxon>Ciliophora</taxon>
        <taxon>Intramacronucleata</taxon>
        <taxon>Oligohymenophorea</taxon>
        <taxon>Peniculida</taxon>
        <taxon>Parameciidae</taxon>
        <taxon>Paramecium</taxon>
    </lineage>
</organism>
<dbReference type="OrthoDB" id="310799at2759"/>